<name>A0A7U9KTU0_9ACTN</name>
<protein>
    <submittedName>
        <fullName evidence="2">Uncharacterized protein</fullName>
    </submittedName>
</protein>
<dbReference type="GeneID" id="95621377"/>
<dbReference type="OrthoDB" id="4235442at2"/>
<dbReference type="EMBL" id="BHZC01000001">
    <property type="protein sequence ID" value="GCD34663.1"/>
    <property type="molecule type" value="Genomic_DNA"/>
</dbReference>
<sequence>MAHDWAPTTGTYAVDATNDRIGEVRRLLEGTVYLIPPGGGREWAARPDQLRKPTGEERVRALTWTRPVVSRARSTRHRGYPEPPAVLPVRAPSPEPVPVQDCKVCAHAAAWRRAYRTGKGTMDGYTNHSAALDCSLEIRNHPHEPRVMGLPTAAPALRP</sequence>
<evidence type="ECO:0000256" key="1">
    <source>
        <dbReference type="SAM" id="MobiDB-lite"/>
    </source>
</evidence>
<evidence type="ECO:0000313" key="3">
    <source>
        <dbReference type="Proteomes" id="UP000287830"/>
    </source>
</evidence>
<dbReference type="Proteomes" id="UP000287830">
    <property type="component" value="Unassembled WGS sequence"/>
</dbReference>
<proteinExistence type="predicted"/>
<reference evidence="2 3" key="1">
    <citation type="submission" date="2018-11" db="EMBL/GenBank/DDBJ databases">
        <title>Whole genome sequence of Streptomyces chrestomyceticus NBRC 13444(T).</title>
        <authorList>
            <person name="Komaki H."/>
            <person name="Tamura T."/>
        </authorList>
    </citation>
    <scope>NUCLEOTIDE SEQUENCE [LARGE SCALE GENOMIC DNA]</scope>
    <source>
        <strain evidence="2 3">NBRC 13444</strain>
    </source>
</reference>
<feature type="compositionally biased region" description="Pro residues" evidence="1">
    <location>
        <begin position="81"/>
        <end position="92"/>
    </location>
</feature>
<evidence type="ECO:0000313" key="2">
    <source>
        <dbReference type="EMBL" id="GCD34663.1"/>
    </source>
</evidence>
<accession>A0A7U9KTU0</accession>
<organism evidence="2 3">
    <name type="scientific">Streptomyces chrestomyceticus JCM 4735</name>
    <dbReference type="NCBI Taxonomy" id="1306181"/>
    <lineage>
        <taxon>Bacteria</taxon>
        <taxon>Bacillati</taxon>
        <taxon>Actinomycetota</taxon>
        <taxon>Actinomycetes</taxon>
        <taxon>Kitasatosporales</taxon>
        <taxon>Streptomycetaceae</taxon>
        <taxon>Streptomyces</taxon>
    </lineage>
</organism>
<feature type="region of interest" description="Disordered" evidence="1">
    <location>
        <begin position="70"/>
        <end position="92"/>
    </location>
</feature>
<comment type="caution">
    <text evidence="2">The sequence shown here is derived from an EMBL/GenBank/DDBJ whole genome shotgun (WGS) entry which is preliminary data.</text>
</comment>
<dbReference type="AlphaFoldDB" id="A0A7U9KTU0"/>
<gene>
    <name evidence="2" type="ORF">OEIGOIKO_02402</name>
</gene>
<dbReference type="RefSeq" id="WP_125044828.1">
    <property type="nucleotide sequence ID" value="NZ_BHZC01000001.1"/>
</dbReference>